<evidence type="ECO:0000313" key="2">
    <source>
        <dbReference type="Proteomes" id="UP000607653"/>
    </source>
</evidence>
<reference evidence="1 2" key="1">
    <citation type="journal article" date="2020" name="Mol. Biol. Evol.">
        <title>Distinct Expression and Methylation Patterns for Genes with Different Fates following a Single Whole-Genome Duplication in Flowering Plants.</title>
        <authorList>
            <person name="Shi T."/>
            <person name="Rahmani R.S."/>
            <person name="Gugger P.F."/>
            <person name="Wang M."/>
            <person name="Li H."/>
            <person name="Zhang Y."/>
            <person name="Li Z."/>
            <person name="Wang Q."/>
            <person name="Van de Peer Y."/>
            <person name="Marchal K."/>
            <person name="Chen J."/>
        </authorList>
    </citation>
    <scope>NUCLEOTIDE SEQUENCE [LARGE SCALE GENOMIC DNA]</scope>
    <source>
        <tissue evidence="1">Leaf</tissue>
    </source>
</reference>
<name>A0A822YRU5_NELNU</name>
<accession>A0A822YRU5</accession>
<evidence type="ECO:0000313" key="1">
    <source>
        <dbReference type="EMBL" id="DAD33496.1"/>
    </source>
</evidence>
<protein>
    <submittedName>
        <fullName evidence="1">Uncharacterized protein</fullName>
    </submittedName>
</protein>
<dbReference type="Proteomes" id="UP000607653">
    <property type="component" value="Unassembled WGS sequence"/>
</dbReference>
<dbReference type="AlphaFoldDB" id="A0A822YRU5"/>
<keyword evidence="2" id="KW-1185">Reference proteome</keyword>
<gene>
    <name evidence="1" type="ORF">HUJ06_012347</name>
</gene>
<comment type="caution">
    <text evidence="1">The sequence shown here is derived from an EMBL/GenBank/DDBJ whole genome shotgun (WGS) entry which is preliminary data.</text>
</comment>
<dbReference type="EMBL" id="DUZY01000003">
    <property type="protein sequence ID" value="DAD33496.1"/>
    <property type="molecule type" value="Genomic_DNA"/>
</dbReference>
<proteinExistence type="predicted"/>
<organism evidence="1 2">
    <name type="scientific">Nelumbo nucifera</name>
    <name type="common">Sacred lotus</name>
    <dbReference type="NCBI Taxonomy" id="4432"/>
    <lineage>
        <taxon>Eukaryota</taxon>
        <taxon>Viridiplantae</taxon>
        <taxon>Streptophyta</taxon>
        <taxon>Embryophyta</taxon>
        <taxon>Tracheophyta</taxon>
        <taxon>Spermatophyta</taxon>
        <taxon>Magnoliopsida</taxon>
        <taxon>Proteales</taxon>
        <taxon>Nelumbonaceae</taxon>
        <taxon>Nelumbo</taxon>
    </lineage>
</organism>
<sequence length="70" mass="8034">MIPLSVCKLNRDVLERILCIIEPRYMLPDSFFLLKGDSTDATEGFCSQVASIRWAKFRLSLGVLAYFNLF</sequence>